<sequence>MQLLREKIEIEPGDAAATGEDEGMATRKGSGREKRWDEDEDEPSRTPQNVSVWWREH</sequence>
<reference evidence="2 3" key="1">
    <citation type="journal article" date="2019" name="G3 (Bethesda)">
        <title>Sequencing of a Wild Apple (Malus baccata) Genome Unravels the Differences Between Cultivated and Wild Apple Species Regarding Disease Resistance and Cold Tolerance.</title>
        <authorList>
            <person name="Chen X."/>
        </authorList>
    </citation>
    <scope>NUCLEOTIDE SEQUENCE [LARGE SCALE GENOMIC DNA]</scope>
    <source>
        <strain evidence="3">cv. Shandingzi</strain>
        <tissue evidence="2">Leaves</tissue>
    </source>
</reference>
<dbReference type="EMBL" id="VIEB01000673">
    <property type="protein sequence ID" value="TQD83556.1"/>
    <property type="molecule type" value="Genomic_DNA"/>
</dbReference>
<keyword evidence="3" id="KW-1185">Reference proteome</keyword>
<evidence type="ECO:0000256" key="1">
    <source>
        <dbReference type="SAM" id="MobiDB-lite"/>
    </source>
</evidence>
<feature type="compositionally biased region" description="Basic and acidic residues" evidence="1">
    <location>
        <begin position="1"/>
        <end position="10"/>
    </location>
</feature>
<protein>
    <submittedName>
        <fullName evidence="2">Uncharacterized protein</fullName>
    </submittedName>
</protein>
<name>A0A540LAN4_MALBA</name>
<proteinExistence type="predicted"/>
<gene>
    <name evidence="2" type="ORF">C1H46_030863</name>
</gene>
<dbReference type="Proteomes" id="UP000315295">
    <property type="component" value="Unassembled WGS sequence"/>
</dbReference>
<feature type="region of interest" description="Disordered" evidence="1">
    <location>
        <begin position="1"/>
        <end position="57"/>
    </location>
</feature>
<comment type="caution">
    <text evidence="2">The sequence shown here is derived from an EMBL/GenBank/DDBJ whole genome shotgun (WGS) entry which is preliminary data.</text>
</comment>
<dbReference type="AlphaFoldDB" id="A0A540LAN4"/>
<evidence type="ECO:0000313" key="2">
    <source>
        <dbReference type="EMBL" id="TQD83556.1"/>
    </source>
</evidence>
<organism evidence="2 3">
    <name type="scientific">Malus baccata</name>
    <name type="common">Siberian crab apple</name>
    <name type="synonym">Pyrus baccata</name>
    <dbReference type="NCBI Taxonomy" id="106549"/>
    <lineage>
        <taxon>Eukaryota</taxon>
        <taxon>Viridiplantae</taxon>
        <taxon>Streptophyta</taxon>
        <taxon>Embryophyta</taxon>
        <taxon>Tracheophyta</taxon>
        <taxon>Spermatophyta</taxon>
        <taxon>Magnoliopsida</taxon>
        <taxon>eudicotyledons</taxon>
        <taxon>Gunneridae</taxon>
        <taxon>Pentapetalae</taxon>
        <taxon>rosids</taxon>
        <taxon>fabids</taxon>
        <taxon>Rosales</taxon>
        <taxon>Rosaceae</taxon>
        <taxon>Amygdaloideae</taxon>
        <taxon>Maleae</taxon>
        <taxon>Malus</taxon>
    </lineage>
</organism>
<evidence type="ECO:0000313" key="3">
    <source>
        <dbReference type="Proteomes" id="UP000315295"/>
    </source>
</evidence>
<accession>A0A540LAN4</accession>